<sequence length="219" mass="23572">MSVDQLRKDLVGLHEELIRWGLVVWTAGNVSARVPDEDLFVIKPSGISYDELTPESMVVCDLDGRLVDGAYAPSSDTAAHAYVYREMPEVGGVVHTHSTYATAWAARGEAVPCVLTAMADEFGAEIPVGPFALIGNDDIGKGIVATLRGHRSPAVLMRNHGVFTIGTSARAAVKAAVMCEDVARTVHIARQLGEPLPIAQSDIDKLYDRYQNVYGQPSP</sequence>
<dbReference type="Proteomes" id="UP001230908">
    <property type="component" value="Unassembled WGS sequence"/>
</dbReference>
<name>A0ABU0ZKH8_9ACTN</name>
<dbReference type="Gene3D" id="3.40.225.10">
    <property type="entry name" value="Class II aldolase/adducin N-terminal domain"/>
    <property type="match status" value="1"/>
</dbReference>
<evidence type="ECO:0000256" key="6">
    <source>
        <dbReference type="ARBA" id="ARBA00022833"/>
    </source>
</evidence>
<evidence type="ECO:0000313" key="9">
    <source>
        <dbReference type="Proteomes" id="UP001230908"/>
    </source>
</evidence>
<dbReference type="EC" id="5.1.3.4" evidence="4"/>
<gene>
    <name evidence="8" type="ORF">RB614_18160</name>
</gene>
<comment type="catalytic activity">
    <reaction evidence="1">
        <text>L-ribulose 5-phosphate = D-xylulose 5-phosphate</text>
        <dbReference type="Rhea" id="RHEA:22368"/>
        <dbReference type="ChEBI" id="CHEBI:57737"/>
        <dbReference type="ChEBI" id="CHEBI:58226"/>
        <dbReference type="EC" id="5.1.3.4"/>
    </reaction>
</comment>
<dbReference type="InterPro" id="IPR001303">
    <property type="entry name" value="Aldolase_II/adducin_N"/>
</dbReference>
<keyword evidence="9" id="KW-1185">Reference proteome</keyword>
<dbReference type="EMBL" id="JAVHUY010000016">
    <property type="protein sequence ID" value="MDQ7906442.1"/>
    <property type="molecule type" value="Genomic_DNA"/>
</dbReference>
<dbReference type="NCBIfam" id="NF005123">
    <property type="entry name" value="PRK06557.1"/>
    <property type="match status" value="1"/>
</dbReference>
<evidence type="ECO:0000313" key="8">
    <source>
        <dbReference type="EMBL" id="MDQ7906442.1"/>
    </source>
</evidence>
<evidence type="ECO:0000256" key="4">
    <source>
        <dbReference type="ARBA" id="ARBA00013186"/>
    </source>
</evidence>
<evidence type="ECO:0000256" key="2">
    <source>
        <dbReference type="ARBA" id="ARBA00001947"/>
    </source>
</evidence>
<evidence type="ECO:0000256" key="3">
    <source>
        <dbReference type="ARBA" id="ARBA00010037"/>
    </source>
</evidence>
<dbReference type="Pfam" id="PF00596">
    <property type="entry name" value="Aldolase_II"/>
    <property type="match status" value="1"/>
</dbReference>
<proteinExistence type="inferred from homology"/>
<keyword evidence="6" id="KW-0862">Zinc</keyword>
<dbReference type="PANTHER" id="PTHR22789:SF8">
    <property type="entry name" value="L-RIBULOSE-5-PHOSPHATE 4-EPIMERASE SGBE"/>
    <property type="match status" value="1"/>
</dbReference>
<evidence type="ECO:0000256" key="5">
    <source>
        <dbReference type="ARBA" id="ARBA00022723"/>
    </source>
</evidence>
<dbReference type="PANTHER" id="PTHR22789">
    <property type="entry name" value="FUCULOSE PHOSPHATE ALDOLASE"/>
    <property type="match status" value="1"/>
</dbReference>
<evidence type="ECO:0000259" key="7">
    <source>
        <dbReference type="SMART" id="SM01007"/>
    </source>
</evidence>
<dbReference type="InterPro" id="IPR036409">
    <property type="entry name" value="Aldolase_II/adducin_N_sf"/>
</dbReference>
<comment type="cofactor">
    <cofactor evidence="2">
        <name>Zn(2+)</name>
        <dbReference type="ChEBI" id="CHEBI:29105"/>
    </cofactor>
</comment>
<comment type="caution">
    <text evidence="8">The sequence shown here is derived from an EMBL/GenBank/DDBJ whole genome shotgun (WGS) entry which is preliminary data.</text>
</comment>
<dbReference type="SUPFAM" id="SSF53639">
    <property type="entry name" value="AraD/HMP-PK domain-like"/>
    <property type="match status" value="1"/>
</dbReference>
<dbReference type="InterPro" id="IPR050197">
    <property type="entry name" value="Aldolase_class_II_sugar_metab"/>
</dbReference>
<feature type="domain" description="Class II aldolase/adducin N-terminal" evidence="7">
    <location>
        <begin position="8"/>
        <end position="187"/>
    </location>
</feature>
<evidence type="ECO:0000256" key="1">
    <source>
        <dbReference type="ARBA" id="ARBA00001726"/>
    </source>
</evidence>
<organism evidence="8 9">
    <name type="scientific">Phytohabitans maris</name>
    <dbReference type="NCBI Taxonomy" id="3071409"/>
    <lineage>
        <taxon>Bacteria</taxon>
        <taxon>Bacillati</taxon>
        <taxon>Actinomycetota</taxon>
        <taxon>Actinomycetes</taxon>
        <taxon>Micromonosporales</taxon>
        <taxon>Micromonosporaceae</taxon>
    </lineage>
</organism>
<dbReference type="SMART" id="SM01007">
    <property type="entry name" value="Aldolase_II"/>
    <property type="match status" value="1"/>
</dbReference>
<comment type="similarity">
    <text evidence="3">Belongs to the aldolase class II family. AraD/FucA subfamily.</text>
</comment>
<protein>
    <recommendedName>
        <fullName evidence="4">L-ribulose-5-phosphate 4-epimerase</fullName>
        <ecNumber evidence="4">5.1.3.4</ecNumber>
    </recommendedName>
</protein>
<reference evidence="8 9" key="1">
    <citation type="submission" date="2023-08" db="EMBL/GenBank/DDBJ databases">
        <title>Phytohabitans sansha sp. nov., isolated from marine sediment.</title>
        <authorList>
            <person name="Zhao Y."/>
            <person name="Yi K."/>
        </authorList>
    </citation>
    <scope>NUCLEOTIDE SEQUENCE [LARGE SCALE GENOMIC DNA]</scope>
    <source>
        <strain evidence="8 9">ZYX-F-186</strain>
    </source>
</reference>
<dbReference type="RefSeq" id="WP_308713717.1">
    <property type="nucleotide sequence ID" value="NZ_JAVHUY010000016.1"/>
</dbReference>
<accession>A0ABU0ZKH8</accession>
<keyword evidence="5" id="KW-0479">Metal-binding</keyword>